<evidence type="ECO:0000256" key="7">
    <source>
        <dbReference type="SAM" id="SignalP"/>
    </source>
</evidence>
<dbReference type="SMART" id="SM00388">
    <property type="entry name" value="HisKA"/>
    <property type="match status" value="1"/>
</dbReference>
<evidence type="ECO:0000256" key="1">
    <source>
        <dbReference type="ARBA" id="ARBA00000085"/>
    </source>
</evidence>
<evidence type="ECO:0000256" key="3">
    <source>
        <dbReference type="ARBA" id="ARBA00022553"/>
    </source>
</evidence>
<dbReference type="EMBL" id="LT629787">
    <property type="protein sequence ID" value="SDU19077.1"/>
    <property type="molecule type" value="Genomic_DNA"/>
</dbReference>
<dbReference type="PROSITE" id="PS50109">
    <property type="entry name" value="HIS_KIN"/>
    <property type="match status" value="1"/>
</dbReference>
<feature type="domain" description="Response regulatory" evidence="9">
    <location>
        <begin position="792"/>
        <end position="911"/>
    </location>
</feature>
<dbReference type="SMART" id="SM00387">
    <property type="entry name" value="HATPase_c"/>
    <property type="match status" value="1"/>
</dbReference>
<feature type="signal peptide" evidence="7">
    <location>
        <begin position="1"/>
        <end position="23"/>
    </location>
</feature>
<dbReference type="Gene3D" id="3.40.50.2300">
    <property type="match status" value="2"/>
</dbReference>
<evidence type="ECO:0000313" key="11">
    <source>
        <dbReference type="Proteomes" id="UP000243924"/>
    </source>
</evidence>
<dbReference type="SUPFAM" id="SSF52172">
    <property type="entry name" value="CheY-like"/>
    <property type="match status" value="2"/>
</dbReference>
<keyword evidence="6" id="KW-0472">Membrane</keyword>
<evidence type="ECO:0000256" key="2">
    <source>
        <dbReference type="ARBA" id="ARBA00012438"/>
    </source>
</evidence>
<feature type="domain" description="Response regulatory" evidence="9">
    <location>
        <begin position="640"/>
        <end position="762"/>
    </location>
</feature>
<dbReference type="InterPro" id="IPR005467">
    <property type="entry name" value="His_kinase_dom"/>
</dbReference>
<protein>
    <recommendedName>
        <fullName evidence="2">histidine kinase</fullName>
        <ecNumber evidence="2">2.7.13.3</ecNumber>
    </recommendedName>
</protein>
<feature type="chain" id="PRO_5009274828" description="histidine kinase" evidence="7">
    <location>
        <begin position="24"/>
        <end position="922"/>
    </location>
</feature>
<dbReference type="GO" id="GO:0000155">
    <property type="term" value="F:phosphorelay sensor kinase activity"/>
    <property type="evidence" value="ECO:0007669"/>
    <property type="project" value="InterPro"/>
</dbReference>
<dbReference type="Proteomes" id="UP000243924">
    <property type="component" value="Chromosome I"/>
</dbReference>
<reference evidence="11" key="1">
    <citation type="submission" date="2016-10" db="EMBL/GenBank/DDBJ databases">
        <authorList>
            <person name="Varghese N."/>
            <person name="Submissions S."/>
        </authorList>
    </citation>
    <scope>NUCLEOTIDE SEQUENCE [LARGE SCALE GENOMIC DNA]</scope>
    <source>
        <strain evidence="11">CECT 8338</strain>
    </source>
</reference>
<dbReference type="InterPro" id="IPR011622">
    <property type="entry name" value="7TMR_DISM_rcpt_extracell_dom2"/>
</dbReference>
<feature type="transmembrane region" description="Helical" evidence="6">
    <location>
        <begin position="266"/>
        <end position="286"/>
    </location>
</feature>
<evidence type="ECO:0000259" key="8">
    <source>
        <dbReference type="PROSITE" id="PS50109"/>
    </source>
</evidence>
<dbReference type="Gene3D" id="1.10.287.130">
    <property type="match status" value="1"/>
</dbReference>
<dbReference type="Pfam" id="PF07696">
    <property type="entry name" value="7TMR-DISMED2"/>
    <property type="match status" value="1"/>
</dbReference>
<keyword evidence="10" id="KW-0808">Transferase</keyword>
<proteinExistence type="predicted"/>
<dbReference type="InterPro" id="IPR011006">
    <property type="entry name" value="CheY-like_superfamily"/>
</dbReference>
<dbReference type="PANTHER" id="PTHR45339:SF1">
    <property type="entry name" value="HYBRID SIGNAL TRANSDUCTION HISTIDINE KINASE J"/>
    <property type="match status" value="1"/>
</dbReference>
<dbReference type="SUPFAM" id="SSF55874">
    <property type="entry name" value="ATPase domain of HSP90 chaperone/DNA topoisomerase II/histidine kinase"/>
    <property type="match status" value="1"/>
</dbReference>
<keyword evidence="4" id="KW-0902">Two-component regulatory system</keyword>
<dbReference type="Pfam" id="PF00072">
    <property type="entry name" value="Response_reg"/>
    <property type="match status" value="2"/>
</dbReference>
<dbReference type="Gene3D" id="2.60.40.2380">
    <property type="match status" value="1"/>
</dbReference>
<dbReference type="Gene3D" id="3.30.565.10">
    <property type="entry name" value="Histidine kinase-like ATPase, C-terminal domain"/>
    <property type="match status" value="1"/>
</dbReference>
<organism evidence="10 11">
    <name type="scientific">Halopseudomonas salegens</name>
    <dbReference type="NCBI Taxonomy" id="1434072"/>
    <lineage>
        <taxon>Bacteria</taxon>
        <taxon>Pseudomonadati</taxon>
        <taxon>Pseudomonadota</taxon>
        <taxon>Gammaproteobacteria</taxon>
        <taxon>Pseudomonadales</taxon>
        <taxon>Pseudomonadaceae</taxon>
        <taxon>Halopseudomonas</taxon>
    </lineage>
</organism>
<feature type="modified residue" description="4-aspartylphosphate" evidence="5">
    <location>
        <position position="841"/>
    </location>
</feature>
<keyword evidence="10" id="KW-0418">Kinase</keyword>
<dbReference type="CDD" id="cd00082">
    <property type="entry name" value="HisKA"/>
    <property type="match status" value="1"/>
</dbReference>
<dbReference type="InterPro" id="IPR036890">
    <property type="entry name" value="HATPase_C_sf"/>
</dbReference>
<keyword evidence="3 5" id="KW-0597">Phosphoprotein</keyword>
<dbReference type="OrthoDB" id="9797243at2"/>
<evidence type="ECO:0000259" key="9">
    <source>
        <dbReference type="PROSITE" id="PS50110"/>
    </source>
</evidence>
<dbReference type="PANTHER" id="PTHR45339">
    <property type="entry name" value="HYBRID SIGNAL TRANSDUCTION HISTIDINE KINASE J"/>
    <property type="match status" value="1"/>
</dbReference>
<feature type="transmembrane region" description="Helical" evidence="6">
    <location>
        <begin position="204"/>
        <end position="225"/>
    </location>
</feature>
<dbReference type="Pfam" id="PF00512">
    <property type="entry name" value="HisKA"/>
    <property type="match status" value="1"/>
</dbReference>
<name>A0A1H2GHJ1_9GAMM</name>
<gene>
    <name evidence="10" type="ORF">SAMN05216210_2311</name>
</gene>
<dbReference type="Pfam" id="PF02518">
    <property type="entry name" value="HATPase_c"/>
    <property type="match status" value="1"/>
</dbReference>
<dbReference type="InterPro" id="IPR036097">
    <property type="entry name" value="HisK_dim/P_sf"/>
</dbReference>
<dbReference type="PROSITE" id="PS50110">
    <property type="entry name" value="RESPONSE_REGULATORY"/>
    <property type="match status" value="2"/>
</dbReference>
<feature type="transmembrane region" description="Helical" evidence="6">
    <location>
        <begin position="292"/>
        <end position="311"/>
    </location>
</feature>
<feature type="transmembrane region" description="Helical" evidence="6">
    <location>
        <begin position="174"/>
        <end position="192"/>
    </location>
</feature>
<dbReference type="SMART" id="SM00448">
    <property type="entry name" value="REC"/>
    <property type="match status" value="2"/>
</dbReference>
<keyword evidence="11" id="KW-1185">Reference proteome</keyword>
<evidence type="ECO:0000256" key="5">
    <source>
        <dbReference type="PROSITE-ProRule" id="PRU00169"/>
    </source>
</evidence>
<dbReference type="EC" id="2.7.13.3" evidence="2"/>
<dbReference type="STRING" id="1434072.SAMN05216210_2311"/>
<feature type="transmembrane region" description="Helical" evidence="6">
    <location>
        <begin position="318"/>
        <end position="337"/>
    </location>
</feature>
<feature type="modified residue" description="4-aspartylphosphate" evidence="5">
    <location>
        <position position="694"/>
    </location>
</feature>
<keyword evidence="7" id="KW-0732">Signal</keyword>
<dbReference type="RefSeq" id="WP_092387057.1">
    <property type="nucleotide sequence ID" value="NZ_LT629787.1"/>
</dbReference>
<dbReference type="InterPro" id="IPR003594">
    <property type="entry name" value="HATPase_dom"/>
</dbReference>
<sequence>MKQVRWLLFASLLSLLYGLLPGAAVNASELPQPQVFIDSQGELELADVLTNRYANRFIPLPPGRIKLPGQQTAVWLKVRGPLPSRQWLHLSNPAIQSISYYHMVDGTLEEHYQTGAHQAPAVRAEPHANFVFALPALGQRDQLLLRLHNPYPQQTKMDFWPQDSALLLHGNRQALEGLLVGLALALVLHGLLQGFSGRDPFHLLLAAAALLQALSGMSHIDWVATQLPRLYGQSGDLLYLLSLPPVLLLFRAWLPTPEPLQERRLLHVGAFALFVSALLITAWPVVLGSMAPLITLLVPLAGIALLIHLWLRQQGFNLAGLLACVALVGSGLLHFHLIDSNQAEPLCRLLFWVGLVALAWHLYLRQQRALKARTRTQHQAATRLVERRTRAEFLSRVSHEIRTPMNGVLGMSELLLDTALSTKQRDYVQTIHASGNDLLTLLNEIVDMSRLEAGELQLESVHFDLHALVNECLDTFRSRAESQGLELIGFVHPDTPRRVNGDAARLRQVLSSLLNNALQHTHSGEVLLVVGLDQPLKHDSQPEPQTRLRFAIQDTGLALSTSLRQRLLGERPPRVDGLPGAEGDGQLALLISRHLIDMMHGQLGIKSGAQGNTLWFTLPLEVLEQGPPATDEGDCLRARNVLVVDDNATCRKVLQQQLSAWQMQAQCASSGKEALALMRNQANLGQPFDMLLIDQSMPGMTGLELAKRIQDDPGLTQDVLLIMLTGISQIPSRVVARNAGISRILSKPVAGYSLRTTLIDEWLLHQERQRLQQLNQTHSLQLGQHPTNQRPTILVAEDNAISTKVIRGMLTKLGLDSEAVANGREACKRLREAHFDLVLMDCEMPEMDGFTAAEHIRQWEQDNHRQPVPIIALTAHIMPEHRERASRAGMNGHMAKPVDLGQLQEQLSYWLGTRLGHSDSLG</sequence>
<keyword evidence="6" id="KW-1133">Transmembrane helix</keyword>
<evidence type="ECO:0000313" key="10">
    <source>
        <dbReference type="EMBL" id="SDU19077.1"/>
    </source>
</evidence>
<feature type="transmembrane region" description="Helical" evidence="6">
    <location>
        <begin position="237"/>
        <end position="254"/>
    </location>
</feature>
<dbReference type="CDD" id="cd17546">
    <property type="entry name" value="REC_hyHK_CKI1_RcsC-like"/>
    <property type="match status" value="2"/>
</dbReference>
<feature type="transmembrane region" description="Helical" evidence="6">
    <location>
        <begin position="349"/>
        <end position="365"/>
    </location>
</feature>
<accession>A0A1H2GHJ1</accession>
<evidence type="ECO:0000256" key="6">
    <source>
        <dbReference type="SAM" id="Phobius"/>
    </source>
</evidence>
<dbReference type="InterPro" id="IPR001789">
    <property type="entry name" value="Sig_transdc_resp-reg_receiver"/>
</dbReference>
<feature type="domain" description="Histidine kinase" evidence="8">
    <location>
        <begin position="396"/>
        <end position="622"/>
    </location>
</feature>
<dbReference type="SUPFAM" id="SSF47384">
    <property type="entry name" value="Homodimeric domain of signal transducing histidine kinase"/>
    <property type="match status" value="1"/>
</dbReference>
<dbReference type="GO" id="GO:0071474">
    <property type="term" value="P:cellular hyperosmotic response"/>
    <property type="evidence" value="ECO:0007669"/>
    <property type="project" value="TreeGrafter"/>
</dbReference>
<dbReference type="AlphaFoldDB" id="A0A1H2GHJ1"/>
<dbReference type="InterPro" id="IPR003661">
    <property type="entry name" value="HisK_dim/P_dom"/>
</dbReference>
<keyword evidence="6" id="KW-0812">Transmembrane</keyword>
<comment type="catalytic activity">
    <reaction evidence="1">
        <text>ATP + protein L-histidine = ADP + protein N-phospho-L-histidine.</text>
        <dbReference type="EC" id="2.7.13.3"/>
    </reaction>
</comment>
<evidence type="ECO:0000256" key="4">
    <source>
        <dbReference type="ARBA" id="ARBA00023012"/>
    </source>
</evidence>